<reference evidence="1 2" key="1">
    <citation type="submission" date="2019-12" db="EMBL/GenBank/DDBJ databases">
        <authorList>
            <person name="Alioto T."/>
            <person name="Alioto T."/>
            <person name="Gomez Garrido J."/>
        </authorList>
    </citation>
    <scope>NUCLEOTIDE SEQUENCE [LARGE SCALE GENOMIC DNA]</scope>
</reference>
<accession>A0A8S0SKC3</accession>
<dbReference type="InterPro" id="IPR036770">
    <property type="entry name" value="Ankyrin_rpt-contain_sf"/>
</dbReference>
<dbReference type="Gene3D" id="1.25.40.20">
    <property type="entry name" value="Ankyrin repeat-containing domain"/>
    <property type="match status" value="1"/>
</dbReference>
<protein>
    <submittedName>
        <fullName evidence="1">Ankyrin repeat-containing BDA1-like</fullName>
    </submittedName>
</protein>
<dbReference type="EMBL" id="CACTIH010005436">
    <property type="protein sequence ID" value="CAA2992397.1"/>
    <property type="molecule type" value="Genomic_DNA"/>
</dbReference>
<comment type="caution">
    <text evidence="1">The sequence shown here is derived from an EMBL/GenBank/DDBJ whole genome shotgun (WGS) entry which is preliminary data.</text>
</comment>
<evidence type="ECO:0000313" key="2">
    <source>
        <dbReference type="Proteomes" id="UP000594638"/>
    </source>
</evidence>
<dbReference type="OrthoDB" id="674805at2759"/>
<dbReference type="Gramene" id="OE9A112531T1">
    <property type="protein sequence ID" value="OE9A112531C1"/>
    <property type="gene ID" value="OE9A112531"/>
</dbReference>
<sequence length="130" mass="14691">MDAARDPDIIVLYNSIRENPQYLEVPNEMKFVETPLHIAAFEGRTTLALEILRLKPTLGKKLNFDGHTPLDLALCNGHPTTMKRLVRQDPDLIRVPGRGGITPLHYAAKTDENIDLLIDFFSYAPPQLRT</sequence>
<dbReference type="Proteomes" id="UP000594638">
    <property type="component" value="Unassembled WGS sequence"/>
</dbReference>
<dbReference type="SUPFAM" id="SSF48403">
    <property type="entry name" value="Ankyrin repeat"/>
    <property type="match status" value="1"/>
</dbReference>
<proteinExistence type="predicted"/>
<keyword evidence="2" id="KW-1185">Reference proteome</keyword>
<dbReference type="PANTHER" id="PTHR24128">
    <property type="entry name" value="HOMEOBOX PROTEIN WARIAI"/>
    <property type="match status" value="1"/>
</dbReference>
<dbReference type="AlphaFoldDB" id="A0A8S0SKC3"/>
<evidence type="ECO:0000313" key="1">
    <source>
        <dbReference type="EMBL" id="CAA2992397.1"/>
    </source>
</evidence>
<name>A0A8S0SKC3_OLEEU</name>
<dbReference type="SMART" id="SM00248">
    <property type="entry name" value="ANK"/>
    <property type="match status" value="3"/>
</dbReference>
<dbReference type="InterPro" id="IPR002110">
    <property type="entry name" value="Ankyrin_rpt"/>
</dbReference>
<gene>
    <name evidence="1" type="ORF">OLEA9_A112531</name>
</gene>
<dbReference type="PANTHER" id="PTHR24128:SF24">
    <property type="entry name" value="ANKYRIN REPEAT PROTEIN"/>
    <property type="match status" value="1"/>
</dbReference>
<organism evidence="1 2">
    <name type="scientific">Olea europaea subsp. europaea</name>
    <dbReference type="NCBI Taxonomy" id="158383"/>
    <lineage>
        <taxon>Eukaryota</taxon>
        <taxon>Viridiplantae</taxon>
        <taxon>Streptophyta</taxon>
        <taxon>Embryophyta</taxon>
        <taxon>Tracheophyta</taxon>
        <taxon>Spermatophyta</taxon>
        <taxon>Magnoliopsida</taxon>
        <taxon>eudicotyledons</taxon>
        <taxon>Gunneridae</taxon>
        <taxon>Pentapetalae</taxon>
        <taxon>asterids</taxon>
        <taxon>lamiids</taxon>
        <taxon>Lamiales</taxon>
        <taxon>Oleaceae</taxon>
        <taxon>Oleeae</taxon>
        <taxon>Olea</taxon>
    </lineage>
</organism>
<dbReference type="Pfam" id="PF12796">
    <property type="entry name" value="Ank_2"/>
    <property type="match status" value="1"/>
</dbReference>